<dbReference type="RefSeq" id="WP_344832481.1">
    <property type="nucleotide sequence ID" value="NZ_BAAAUV010000013.1"/>
</dbReference>
<evidence type="ECO:0000313" key="3">
    <source>
        <dbReference type="Proteomes" id="UP001501237"/>
    </source>
</evidence>
<protein>
    <submittedName>
        <fullName evidence="2">Uncharacterized protein</fullName>
    </submittedName>
</protein>
<keyword evidence="3" id="KW-1185">Reference proteome</keyword>
<dbReference type="EMBL" id="BAAAUV010000013">
    <property type="protein sequence ID" value="GAA3223109.1"/>
    <property type="molecule type" value="Genomic_DNA"/>
</dbReference>
<organism evidence="2 3">
    <name type="scientific">Actinocorallia longicatena</name>
    <dbReference type="NCBI Taxonomy" id="111803"/>
    <lineage>
        <taxon>Bacteria</taxon>
        <taxon>Bacillati</taxon>
        <taxon>Actinomycetota</taxon>
        <taxon>Actinomycetes</taxon>
        <taxon>Streptosporangiales</taxon>
        <taxon>Thermomonosporaceae</taxon>
        <taxon>Actinocorallia</taxon>
    </lineage>
</organism>
<evidence type="ECO:0000256" key="1">
    <source>
        <dbReference type="SAM" id="MobiDB-lite"/>
    </source>
</evidence>
<comment type="caution">
    <text evidence="2">The sequence shown here is derived from an EMBL/GenBank/DDBJ whole genome shotgun (WGS) entry which is preliminary data.</text>
</comment>
<proteinExistence type="predicted"/>
<dbReference type="Proteomes" id="UP001501237">
    <property type="component" value="Unassembled WGS sequence"/>
</dbReference>
<name>A0ABP6QDX6_9ACTN</name>
<sequence length="83" mass="9001">MIARTLAAYRAVFGHQITPQAPAAPPETRESTATIKTPTDDHRVARTITRPRVQLVTRRAAGSTTLTAVLPGPLGEVWTRGDR</sequence>
<gene>
    <name evidence="2" type="ORF">GCM10010468_49370</name>
</gene>
<accession>A0ABP6QDX6</accession>
<reference evidence="3" key="1">
    <citation type="journal article" date="2019" name="Int. J. Syst. Evol. Microbiol.">
        <title>The Global Catalogue of Microorganisms (GCM) 10K type strain sequencing project: providing services to taxonomists for standard genome sequencing and annotation.</title>
        <authorList>
            <consortium name="The Broad Institute Genomics Platform"/>
            <consortium name="The Broad Institute Genome Sequencing Center for Infectious Disease"/>
            <person name="Wu L."/>
            <person name="Ma J."/>
        </authorList>
    </citation>
    <scope>NUCLEOTIDE SEQUENCE [LARGE SCALE GENOMIC DNA]</scope>
    <source>
        <strain evidence="3">JCM 9377</strain>
    </source>
</reference>
<evidence type="ECO:0000313" key="2">
    <source>
        <dbReference type="EMBL" id="GAA3223109.1"/>
    </source>
</evidence>
<feature type="region of interest" description="Disordered" evidence="1">
    <location>
        <begin position="18"/>
        <end position="40"/>
    </location>
</feature>